<evidence type="ECO:0000313" key="4">
    <source>
        <dbReference type="Proteomes" id="UP000290106"/>
    </source>
</evidence>
<feature type="transmembrane region" description="Helical" evidence="1">
    <location>
        <begin position="86"/>
        <end position="107"/>
    </location>
</feature>
<dbReference type="Proteomes" id="UP000290106">
    <property type="component" value="Unassembled WGS sequence"/>
</dbReference>
<dbReference type="AlphaFoldDB" id="A0A4Q1REI3"/>
<proteinExistence type="predicted"/>
<keyword evidence="1" id="KW-1133">Transmembrane helix</keyword>
<organism evidence="3 4">
    <name type="scientific">Blautia faecicola</name>
    <dbReference type="NCBI Taxonomy" id="2509240"/>
    <lineage>
        <taxon>Bacteria</taxon>
        <taxon>Bacillati</taxon>
        <taxon>Bacillota</taxon>
        <taxon>Clostridia</taxon>
        <taxon>Lachnospirales</taxon>
        <taxon>Lachnospiraceae</taxon>
        <taxon>Blautia</taxon>
    </lineage>
</organism>
<keyword evidence="4" id="KW-1185">Reference proteome</keyword>
<dbReference type="OrthoDB" id="9813149at2"/>
<dbReference type="CDD" id="cd16935">
    <property type="entry name" value="HATPase_AgrC-ComD-like"/>
    <property type="match status" value="1"/>
</dbReference>
<reference evidence="3 4" key="1">
    <citation type="submission" date="2019-01" db="EMBL/GenBank/DDBJ databases">
        <title>Blautia sp. nov. KGMB01111 isolated human feces.</title>
        <authorList>
            <person name="Park J.-E."/>
            <person name="Kim J.-S."/>
            <person name="Park S.-H."/>
        </authorList>
    </citation>
    <scope>NUCLEOTIDE SEQUENCE [LARGE SCALE GENOMIC DNA]</scope>
    <source>
        <strain evidence="3 4">KGMB01111</strain>
    </source>
</reference>
<evidence type="ECO:0000256" key="1">
    <source>
        <dbReference type="SAM" id="Phobius"/>
    </source>
</evidence>
<dbReference type="Gene3D" id="3.30.565.10">
    <property type="entry name" value="Histidine kinase-like ATPase, C-terminal domain"/>
    <property type="match status" value="1"/>
</dbReference>
<evidence type="ECO:0000313" key="3">
    <source>
        <dbReference type="EMBL" id="RXS73929.1"/>
    </source>
</evidence>
<dbReference type="Pfam" id="PF14501">
    <property type="entry name" value="HATPase_c_5"/>
    <property type="match status" value="1"/>
</dbReference>
<name>A0A4Q1REI3_9FIRM</name>
<feature type="transmembrane region" description="Helical" evidence="1">
    <location>
        <begin position="6"/>
        <end position="27"/>
    </location>
</feature>
<dbReference type="EMBL" id="SDKC01000001">
    <property type="protein sequence ID" value="RXS73929.1"/>
    <property type="molecule type" value="Genomic_DNA"/>
</dbReference>
<protein>
    <submittedName>
        <fullName evidence="3">ATP-binding protein</fullName>
    </submittedName>
</protein>
<keyword evidence="1" id="KW-0812">Transmembrane</keyword>
<dbReference type="SUPFAM" id="SSF55874">
    <property type="entry name" value="ATPase domain of HSP90 chaperone/DNA topoisomerase II/histidine kinase"/>
    <property type="match status" value="1"/>
</dbReference>
<feature type="transmembrane region" description="Helical" evidence="1">
    <location>
        <begin position="57"/>
        <end position="74"/>
    </location>
</feature>
<dbReference type="GO" id="GO:0005524">
    <property type="term" value="F:ATP binding"/>
    <property type="evidence" value="ECO:0007669"/>
    <property type="project" value="UniProtKB-KW"/>
</dbReference>
<evidence type="ECO:0000259" key="2">
    <source>
        <dbReference type="Pfam" id="PF14501"/>
    </source>
</evidence>
<accession>A0A4Q1REI3</accession>
<keyword evidence="3" id="KW-0067">ATP-binding</keyword>
<dbReference type="RefSeq" id="WP_118576207.1">
    <property type="nucleotide sequence ID" value="NZ_SDKC01000001.1"/>
</dbReference>
<feature type="transmembrane region" description="Helical" evidence="1">
    <location>
        <begin position="119"/>
        <end position="140"/>
    </location>
</feature>
<feature type="transmembrane region" description="Helical" evidence="1">
    <location>
        <begin position="155"/>
        <end position="174"/>
    </location>
</feature>
<dbReference type="InterPro" id="IPR036890">
    <property type="entry name" value="HATPase_C_sf"/>
</dbReference>
<feature type="domain" description="Sensor histidine kinase NatK-like C-terminal" evidence="2">
    <location>
        <begin position="326"/>
        <end position="423"/>
    </location>
</feature>
<keyword evidence="3" id="KW-0547">Nucleotide-binding</keyword>
<feature type="transmembrane region" description="Helical" evidence="1">
    <location>
        <begin position="186"/>
        <end position="205"/>
    </location>
</feature>
<sequence length="432" mass="49601">MEHIVLLFFSFFTEAVTLWQYATSLFIPSCSNKIRLPILSALYAILFFLSLLGEMGLNTFSFFVVNTVFLFALFKLKLLLAIFHSVILTSIMGISELAAFGIMSRFFPNFLLEASVGLVFYTVFSKIFFFAIIYLLVHLLQGKKTNQGQYVQSELLLMLIPVSSVFTMFTFLAIGKTSFFVPPADFMVTICAIFLLMVNLLAFGINHYNQKKSQEYTDMQLLLQKESDSVEYYEMMLSQNEHQSILIHDIKKHLQSIKLLNEKNDSDKINAYIQQLMESSDLKETVKICDHEMLNAILCRYQRQCSDKHIIFHTDIRSGAVQSIYPHDLTSLFCNLLDNAVESSDNIPDSFIELTVQRKEHSSFIVIIVINSCRYTPVYDQDGLPVSHKPETGRHGFGMKSIQKVVKQYHGNLQMYYEHDSATFHTIITLKP</sequence>
<gene>
    <name evidence="3" type="ORF">ETP43_00775</name>
</gene>
<comment type="caution">
    <text evidence="3">The sequence shown here is derived from an EMBL/GenBank/DDBJ whole genome shotgun (WGS) entry which is preliminary data.</text>
</comment>
<keyword evidence="1" id="KW-0472">Membrane</keyword>
<dbReference type="InterPro" id="IPR032834">
    <property type="entry name" value="NatK-like_C"/>
</dbReference>